<dbReference type="AlphaFoldDB" id="A0A250J110"/>
<dbReference type="EMBL" id="CP022098">
    <property type="protein sequence ID" value="ATB36856.1"/>
    <property type="molecule type" value="Genomic_DNA"/>
</dbReference>
<name>A0A250J110_9BACT</name>
<proteinExistence type="predicted"/>
<evidence type="ECO:0000256" key="1">
    <source>
        <dbReference type="SAM" id="MobiDB-lite"/>
    </source>
</evidence>
<accession>A0A250J110</accession>
<gene>
    <name evidence="2" type="ORF">CYFUS_002271</name>
</gene>
<feature type="region of interest" description="Disordered" evidence="1">
    <location>
        <begin position="19"/>
        <end position="94"/>
    </location>
</feature>
<feature type="compositionally biased region" description="Pro residues" evidence="1">
    <location>
        <begin position="83"/>
        <end position="93"/>
    </location>
</feature>
<protein>
    <recommendedName>
        <fullName evidence="4">Lipoprotein</fullName>
    </recommendedName>
</protein>
<sequence length="225" mass="23628">MNRALFLSACVLTMSSACTDSRRAPAPPEHRDAPTGAGKTDAAPIDAGVNDAGLPDAGLADAGIPSPTPDGGAACSAQGLSPTPSPANPPLPPAVDSMRRRIVAAAVACDYAALAALGDEQGKSLRFSFGPDEDVARFWRQAEQERGEPVLARMVKLLSLPYTKQDELYVWPTAFRENATAQDFEALKGIYPDAQLQAMQRDGSYLGLRVGISSTGDWQLAVSGD</sequence>
<feature type="compositionally biased region" description="Basic and acidic residues" evidence="1">
    <location>
        <begin position="20"/>
        <end position="33"/>
    </location>
</feature>
<evidence type="ECO:0008006" key="4">
    <source>
        <dbReference type="Google" id="ProtNLM"/>
    </source>
</evidence>
<evidence type="ECO:0000313" key="2">
    <source>
        <dbReference type="EMBL" id="ATB36856.1"/>
    </source>
</evidence>
<dbReference type="RefSeq" id="WP_232537500.1">
    <property type="nucleotide sequence ID" value="NZ_CP022098.1"/>
</dbReference>
<organism evidence="2 3">
    <name type="scientific">Cystobacter fuscus</name>
    <dbReference type="NCBI Taxonomy" id="43"/>
    <lineage>
        <taxon>Bacteria</taxon>
        <taxon>Pseudomonadati</taxon>
        <taxon>Myxococcota</taxon>
        <taxon>Myxococcia</taxon>
        <taxon>Myxococcales</taxon>
        <taxon>Cystobacterineae</taxon>
        <taxon>Archangiaceae</taxon>
        <taxon>Cystobacter</taxon>
    </lineage>
</organism>
<evidence type="ECO:0000313" key="3">
    <source>
        <dbReference type="Proteomes" id="UP000217257"/>
    </source>
</evidence>
<dbReference type="PROSITE" id="PS51257">
    <property type="entry name" value="PROKAR_LIPOPROTEIN"/>
    <property type="match status" value="1"/>
</dbReference>
<feature type="compositionally biased region" description="Low complexity" evidence="1">
    <location>
        <begin position="51"/>
        <end position="63"/>
    </location>
</feature>
<dbReference type="KEGG" id="cfus:CYFUS_002271"/>
<reference evidence="2 3" key="1">
    <citation type="submission" date="2017-06" db="EMBL/GenBank/DDBJ databases">
        <title>Sequencing and comparative analysis of myxobacterial genomes.</title>
        <authorList>
            <person name="Rupp O."/>
            <person name="Goesmann A."/>
            <person name="Sogaard-Andersen L."/>
        </authorList>
    </citation>
    <scope>NUCLEOTIDE SEQUENCE [LARGE SCALE GENOMIC DNA]</scope>
    <source>
        <strain evidence="2 3">DSM 52655</strain>
    </source>
</reference>
<dbReference type="Proteomes" id="UP000217257">
    <property type="component" value="Chromosome"/>
</dbReference>